<dbReference type="Proteomes" id="UP000827872">
    <property type="component" value="Linkage Group LG03"/>
</dbReference>
<protein>
    <submittedName>
        <fullName evidence="1">Uncharacterized protein</fullName>
    </submittedName>
</protein>
<sequence length="517" mass="56703">MRSLINGIPHLGYRCRNGFTGNFSSNHFVSDRGWHSILLEVKGNSIRLLVDSLGNASLQLPEACSSSHSRRDLLIGGFVQHHQAQKVTSGFRGCLDAIMLDGRELVILPKEKRSRGVVEEAGVRQCCSQTGACSNNPCLNDGLCTENQSGGYSCICPIQFSGKLCEVADSLCEAMPCLHGGTCIISETGSYKCHCPDRRWGERCEMIAGECLENPCLNSGRCVNSDGSIHCICMGDFQGEFCSQRIVTSTTGPPGWILGSDKIAVISAGVLGLIILVAAFVLIRKRYCRRVKAHKPVAKEDPDLLSKSEFSKSVGVGTQGLPPIELNILRNGHHNPRNSDALDPVYPGETIYWPPRYQPGDVQEYHQYEVIQGPLPPSPCLRHCPSIESDPAALYGGFPFPLDQNNKRAPIPPRYSNQNLEDFLPPVPAEIPASQCQNEYTAISYYPSQLLEHEGAPYSQDIGYKRVNMRLSVAQPSYADCEARPTSNVRTQPGLPPNYEGSDMVESDYGSCEEVMF</sequence>
<evidence type="ECO:0000313" key="2">
    <source>
        <dbReference type="Proteomes" id="UP000827872"/>
    </source>
</evidence>
<organism evidence="1 2">
    <name type="scientific">Sphaerodactylus townsendi</name>
    <dbReference type="NCBI Taxonomy" id="933632"/>
    <lineage>
        <taxon>Eukaryota</taxon>
        <taxon>Metazoa</taxon>
        <taxon>Chordata</taxon>
        <taxon>Craniata</taxon>
        <taxon>Vertebrata</taxon>
        <taxon>Euteleostomi</taxon>
        <taxon>Lepidosauria</taxon>
        <taxon>Squamata</taxon>
        <taxon>Bifurcata</taxon>
        <taxon>Gekkota</taxon>
        <taxon>Sphaerodactylidae</taxon>
        <taxon>Sphaerodactylus</taxon>
    </lineage>
</organism>
<reference evidence="1" key="1">
    <citation type="submission" date="2021-08" db="EMBL/GenBank/DDBJ databases">
        <title>The first chromosome-level gecko genome reveals the dynamic sex chromosomes of Neotropical dwarf geckos (Sphaerodactylidae: Sphaerodactylus).</title>
        <authorList>
            <person name="Pinto B.J."/>
            <person name="Keating S.E."/>
            <person name="Gamble T."/>
        </authorList>
    </citation>
    <scope>NUCLEOTIDE SEQUENCE</scope>
    <source>
        <strain evidence="1">TG3544</strain>
    </source>
</reference>
<gene>
    <name evidence="1" type="ORF">K3G42_022969</name>
</gene>
<keyword evidence="2" id="KW-1185">Reference proteome</keyword>
<dbReference type="EMBL" id="CM037616">
    <property type="protein sequence ID" value="KAH7992433.1"/>
    <property type="molecule type" value="Genomic_DNA"/>
</dbReference>
<name>A0ACB8EIR8_9SAUR</name>
<comment type="caution">
    <text evidence="1">The sequence shown here is derived from an EMBL/GenBank/DDBJ whole genome shotgun (WGS) entry which is preliminary data.</text>
</comment>
<accession>A0ACB8EIR8</accession>
<evidence type="ECO:0000313" key="1">
    <source>
        <dbReference type="EMBL" id="KAH7992433.1"/>
    </source>
</evidence>
<proteinExistence type="predicted"/>